<dbReference type="InParanoid" id="A0A068U325"/>
<gene>
    <name evidence="9" type="ORF">GSCOC_T00041407001</name>
</gene>
<name>A0A068U325_COFCA</name>
<dbReference type="Gramene" id="CDP02965">
    <property type="protein sequence ID" value="CDP02965"/>
    <property type="gene ID" value="GSCOC_T00041407001"/>
</dbReference>
<dbReference type="PhylomeDB" id="A0A068U325"/>
<keyword evidence="5" id="KW-0539">Nucleus</keyword>
<keyword evidence="4" id="KW-0862">Zinc</keyword>
<evidence type="ECO:0000313" key="9">
    <source>
        <dbReference type="EMBL" id="CDP02965.1"/>
    </source>
</evidence>
<dbReference type="GO" id="GO:0008270">
    <property type="term" value="F:zinc ion binding"/>
    <property type="evidence" value="ECO:0007669"/>
    <property type="project" value="UniProtKB-KW"/>
</dbReference>
<keyword evidence="10" id="KW-1185">Reference proteome</keyword>
<dbReference type="InterPro" id="IPR044246">
    <property type="entry name" value="ZFP3-like"/>
</dbReference>
<dbReference type="SUPFAM" id="SSF57667">
    <property type="entry name" value="beta-beta-alpha zinc fingers"/>
    <property type="match status" value="1"/>
</dbReference>
<dbReference type="GO" id="GO:0060862">
    <property type="term" value="P:negative regulation of floral organ abscission"/>
    <property type="evidence" value="ECO:0007669"/>
    <property type="project" value="EnsemblPlants"/>
</dbReference>
<organism evidence="9 10">
    <name type="scientific">Coffea canephora</name>
    <name type="common">Robusta coffee</name>
    <dbReference type="NCBI Taxonomy" id="49390"/>
    <lineage>
        <taxon>Eukaryota</taxon>
        <taxon>Viridiplantae</taxon>
        <taxon>Streptophyta</taxon>
        <taxon>Embryophyta</taxon>
        <taxon>Tracheophyta</taxon>
        <taxon>Spermatophyta</taxon>
        <taxon>Magnoliopsida</taxon>
        <taxon>eudicotyledons</taxon>
        <taxon>Gunneridae</taxon>
        <taxon>Pentapetalae</taxon>
        <taxon>asterids</taxon>
        <taxon>lamiids</taxon>
        <taxon>Gentianales</taxon>
        <taxon>Rubiaceae</taxon>
        <taxon>Ixoroideae</taxon>
        <taxon>Gardenieae complex</taxon>
        <taxon>Bertiereae - Coffeeae clade</taxon>
        <taxon>Coffeeae</taxon>
        <taxon>Coffea</taxon>
    </lineage>
</organism>
<evidence type="ECO:0000259" key="8">
    <source>
        <dbReference type="PROSITE" id="PS50157"/>
    </source>
</evidence>
<dbReference type="AlphaFoldDB" id="A0A068U325"/>
<dbReference type="EMBL" id="HG739093">
    <property type="protein sequence ID" value="CDP02965.1"/>
    <property type="molecule type" value="Genomic_DNA"/>
</dbReference>
<proteinExistence type="predicted"/>
<sequence length="163" mass="18400">MNYEPSTALNLGLTNNDLNLDLILDRSTSSLSSSPLNPSEPRVFSCNYCRRKFYSSQALGGHQNAHKLERTLAKKSRELSSAVRPHSGSSSRSGSVSSAPNHVQPPIMGHDHHGHRRFTSDTSYGRREMDYDSRIESHHWSSRVYKPESVQEDYSQIDLSLRL</sequence>
<feature type="region of interest" description="Disordered" evidence="7">
    <location>
        <begin position="59"/>
        <end position="125"/>
    </location>
</feature>
<dbReference type="GO" id="GO:0005634">
    <property type="term" value="C:nucleus"/>
    <property type="evidence" value="ECO:0007669"/>
    <property type="project" value="UniProtKB-SubCell"/>
</dbReference>
<feature type="compositionally biased region" description="Basic and acidic residues" evidence="7">
    <location>
        <begin position="66"/>
        <end position="78"/>
    </location>
</feature>
<keyword evidence="3 6" id="KW-0863">Zinc-finger</keyword>
<evidence type="ECO:0000256" key="5">
    <source>
        <dbReference type="ARBA" id="ARBA00023242"/>
    </source>
</evidence>
<evidence type="ECO:0000256" key="7">
    <source>
        <dbReference type="SAM" id="MobiDB-lite"/>
    </source>
</evidence>
<dbReference type="Proteomes" id="UP000295252">
    <property type="component" value="Chromosome VIII"/>
</dbReference>
<evidence type="ECO:0000256" key="4">
    <source>
        <dbReference type="ARBA" id="ARBA00022833"/>
    </source>
</evidence>
<evidence type="ECO:0000256" key="1">
    <source>
        <dbReference type="ARBA" id="ARBA00004123"/>
    </source>
</evidence>
<reference evidence="10" key="1">
    <citation type="journal article" date="2014" name="Science">
        <title>The coffee genome provides insight into the convergent evolution of caffeine biosynthesis.</title>
        <authorList>
            <person name="Denoeud F."/>
            <person name="Carretero-Paulet L."/>
            <person name="Dereeper A."/>
            <person name="Droc G."/>
            <person name="Guyot R."/>
            <person name="Pietrella M."/>
            <person name="Zheng C."/>
            <person name="Alberti A."/>
            <person name="Anthony F."/>
            <person name="Aprea G."/>
            <person name="Aury J.M."/>
            <person name="Bento P."/>
            <person name="Bernard M."/>
            <person name="Bocs S."/>
            <person name="Campa C."/>
            <person name="Cenci A."/>
            <person name="Combes M.C."/>
            <person name="Crouzillat D."/>
            <person name="Da Silva C."/>
            <person name="Daddiego L."/>
            <person name="De Bellis F."/>
            <person name="Dussert S."/>
            <person name="Garsmeur O."/>
            <person name="Gayraud T."/>
            <person name="Guignon V."/>
            <person name="Jahn K."/>
            <person name="Jamilloux V."/>
            <person name="Joet T."/>
            <person name="Labadie K."/>
            <person name="Lan T."/>
            <person name="Leclercq J."/>
            <person name="Lepelley M."/>
            <person name="Leroy T."/>
            <person name="Li L.T."/>
            <person name="Librado P."/>
            <person name="Lopez L."/>
            <person name="Munoz A."/>
            <person name="Noel B."/>
            <person name="Pallavicini A."/>
            <person name="Perrotta G."/>
            <person name="Poncet V."/>
            <person name="Pot D."/>
            <person name="Priyono X."/>
            <person name="Rigoreau M."/>
            <person name="Rouard M."/>
            <person name="Rozas J."/>
            <person name="Tranchant-Dubreuil C."/>
            <person name="VanBuren R."/>
            <person name="Zhang Q."/>
            <person name="Andrade A.C."/>
            <person name="Argout X."/>
            <person name="Bertrand B."/>
            <person name="de Kochko A."/>
            <person name="Graziosi G."/>
            <person name="Henry R.J."/>
            <person name="Jayarama X."/>
            <person name="Ming R."/>
            <person name="Nagai C."/>
            <person name="Rounsley S."/>
            <person name="Sankoff D."/>
            <person name="Giuliano G."/>
            <person name="Albert V.A."/>
            <person name="Wincker P."/>
            <person name="Lashermes P."/>
        </authorList>
    </citation>
    <scope>NUCLEOTIDE SEQUENCE [LARGE SCALE GENOMIC DNA]</scope>
    <source>
        <strain evidence="10">cv. DH200-94</strain>
    </source>
</reference>
<feature type="compositionally biased region" description="Low complexity" evidence="7">
    <location>
        <begin position="80"/>
        <end position="100"/>
    </location>
</feature>
<dbReference type="PANTHER" id="PTHR47287">
    <property type="entry name" value="C2H2 AND C2HC ZINC FINGERS SUPERFAMILY PROTEIN"/>
    <property type="match status" value="1"/>
</dbReference>
<evidence type="ECO:0000256" key="6">
    <source>
        <dbReference type="PROSITE-ProRule" id="PRU00042"/>
    </source>
</evidence>
<feature type="domain" description="C2H2-type" evidence="8">
    <location>
        <begin position="44"/>
        <end position="71"/>
    </location>
</feature>
<dbReference type="OrthoDB" id="1933825at2759"/>
<evidence type="ECO:0000256" key="2">
    <source>
        <dbReference type="ARBA" id="ARBA00022723"/>
    </source>
</evidence>
<dbReference type="OMA" id="YTSEHVQ"/>
<dbReference type="InterPro" id="IPR036236">
    <property type="entry name" value="Znf_C2H2_sf"/>
</dbReference>
<keyword evidence="2" id="KW-0479">Metal-binding</keyword>
<dbReference type="STRING" id="49390.A0A068U325"/>
<accession>A0A068U325</accession>
<dbReference type="InterPro" id="IPR013087">
    <property type="entry name" value="Znf_C2H2_type"/>
</dbReference>
<evidence type="ECO:0000313" key="10">
    <source>
        <dbReference type="Proteomes" id="UP000295252"/>
    </source>
</evidence>
<dbReference type="PROSITE" id="PS00028">
    <property type="entry name" value="ZINC_FINGER_C2H2_1"/>
    <property type="match status" value="1"/>
</dbReference>
<comment type="subcellular location">
    <subcellularLocation>
        <location evidence="1">Nucleus</location>
    </subcellularLocation>
</comment>
<dbReference type="PANTHER" id="PTHR47287:SF15">
    <property type="entry name" value="ZINC FINGER PROTEIN 3-LIKE"/>
    <property type="match status" value="1"/>
</dbReference>
<dbReference type="FunFam" id="3.30.160.60:FF:001366">
    <property type="entry name" value="Zinc finger protein 2"/>
    <property type="match status" value="1"/>
</dbReference>
<dbReference type="PROSITE" id="PS50157">
    <property type="entry name" value="ZINC_FINGER_C2H2_2"/>
    <property type="match status" value="1"/>
</dbReference>
<evidence type="ECO:0000256" key="3">
    <source>
        <dbReference type="ARBA" id="ARBA00022771"/>
    </source>
</evidence>
<dbReference type="Gene3D" id="3.30.160.60">
    <property type="entry name" value="Classic Zinc Finger"/>
    <property type="match status" value="1"/>
</dbReference>
<protein>
    <recommendedName>
        <fullName evidence="8">C2H2-type domain-containing protein</fullName>
    </recommendedName>
</protein>
<dbReference type="GO" id="GO:0009788">
    <property type="term" value="P:negative regulation of abscisic acid-activated signaling pathway"/>
    <property type="evidence" value="ECO:0007669"/>
    <property type="project" value="InterPro"/>
</dbReference>